<evidence type="ECO:0000313" key="3">
    <source>
        <dbReference type="Proteomes" id="UP000479190"/>
    </source>
</evidence>
<keyword evidence="3" id="KW-1185">Reference proteome</keyword>
<dbReference type="AlphaFoldDB" id="A0A6H5II46"/>
<dbReference type="EMBL" id="CADCXV010000857">
    <property type="protein sequence ID" value="CAB0037488.1"/>
    <property type="molecule type" value="Genomic_DNA"/>
</dbReference>
<organism evidence="2 3">
    <name type="scientific">Trichogramma brassicae</name>
    <dbReference type="NCBI Taxonomy" id="86971"/>
    <lineage>
        <taxon>Eukaryota</taxon>
        <taxon>Metazoa</taxon>
        <taxon>Ecdysozoa</taxon>
        <taxon>Arthropoda</taxon>
        <taxon>Hexapoda</taxon>
        <taxon>Insecta</taxon>
        <taxon>Pterygota</taxon>
        <taxon>Neoptera</taxon>
        <taxon>Endopterygota</taxon>
        <taxon>Hymenoptera</taxon>
        <taxon>Apocrita</taxon>
        <taxon>Proctotrupomorpha</taxon>
        <taxon>Chalcidoidea</taxon>
        <taxon>Trichogrammatidae</taxon>
        <taxon>Trichogramma</taxon>
    </lineage>
</organism>
<accession>A0A6H5II46</accession>
<gene>
    <name evidence="1" type="ORF">TBRA_LOCUS9314</name>
    <name evidence="2" type="ORF">TBRA_LOCUS9315</name>
</gene>
<evidence type="ECO:0000313" key="2">
    <source>
        <dbReference type="EMBL" id="CAB0037488.1"/>
    </source>
</evidence>
<proteinExistence type="predicted"/>
<dbReference type="Proteomes" id="UP000479190">
    <property type="component" value="Unassembled WGS sequence"/>
</dbReference>
<evidence type="ECO:0000313" key="1">
    <source>
        <dbReference type="EMBL" id="CAB0037487.1"/>
    </source>
</evidence>
<dbReference type="EMBL" id="CADCXV010000857">
    <property type="protein sequence ID" value="CAB0037487.1"/>
    <property type="molecule type" value="Genomic_DNA"/>
</dbReference>
<protein>
    <submittedName>
        <fullName evidence="2">Uncharacterized protein</fullName>
    </submittedName>
</protein>
<reference evidence="2 3" key="1">
    <citation type="submission" date="2020-02" db="EMBL/GenBank/DDBJ databases">
        <authorList>
            <person name="Ferguson B K."/>
        </authorList>
    </citation>
    <scope>NUCLEOTIDE SEQUENCE [LARGE SCALE GENOMIC DNA]</scope>
</reference>
<name>A0A6H5II46_9HYME</name>
<sequence length="84" mass="10005">MDVAASLEERTSYKNLLTDRESEDLIQLIRPQYDWKCRICGERKALFTKHHPSHGNIQHEGACARPDWIKLRKFVPKKRWSQKD</sequence>